<comment type="caution">
    <text evidence="2">The sequence shown here is derived from an EMBL/GenBank/DDBJ whole genome shotgun (WGS) entry which is preliminary data.</text>
</comment>
<evidence type="ECO:0000259" key="1">
    <source>
        <dbReference type="PROSITE" id="PS50404"/>
    </source>
</evidence>
<dbReference type="PROSITE" id="PS50404">
    <property type="entry name" value="GST_NTER"/>
    <property type="match status" value="1"/>
</dbReference>
<dbReference type="EMBL" id="JBHRTN010000004">
    <property type="protein sequence ID" value="MFC3124024.1"/>
    <property type="molecule type" value="Genomic_DNA"/>
</dbReference>
<sequence>MMKLFHSPTSPYVRKVMACVLLRGLQGKVELVPTSPMQNPGDLQAANPLGKIPCLVTEDGTAIYDSPVICEYLDGLGNAAPLFPAPGPARIASLTLQALADGIADAAVARQQGRAQQEEAGPTPRQAAFQERQLAAIRRGLAALEASPPAALAEIGAVAAACALGYLDLRLPELGWRATHPKLAAWLASVEASPALSRTLPPTA</sequence>
<dbReference type="Pfam" id="PF13410">
    <property type="entry name" value="GST_C_2"/>
    <property type="match status" value="1"/>
</dbReference>
<dbReference type="CDD" id="cd03205">
    <property type="entry name" value="GST_C_6"/>
    <property type="match status" value="1"/>
</dbReference>
<dbReference type="SUPFAM" id="SSF52833">
    <property type="entry name" value="Thioredoxin-like"/>
    <property type="match status" value="1"/>
</dbReference>
<dbReference type="RefSeq" id="WP_379593764.1">
    <property type="nucleotide sequence ID" value="NZ_JBHRTN010000004.1"/>
</dbReference>
<accession>A0ABV7FUI7</accession>
<dbReference type="Proteomes" id="UP001595593">
    <property type="component" value="Unassembled WGS sequence"/>
</dbReference>
<dbReference type="Gene3D" id="3.40.30.10">
    <property type="entry name" value="Glutaredoxin"/>
    <property type="match status" value="1"/>
</dbReference>
<dbReference type="SUPFAM" id="SSF47616">
    <property type="entry name" value="GST C-terminal domain-like"/>
    <property type="match status" value="1"/>
</dbReference>
<dbReference type="InterPro" id="IPR050983">
    <property type="entry name" value="GST_Omega/HSP26"/>
</dbReference>
<dbReference type="Pfam" id="PF13409">
    <property type="entry name" value="GST_N_2"/>
    <property type="match status" value="1"/>
</dbReference>
<evidence type="ECO:0000313" key="3">
    <source>
        <dbReference type="Proteomes" id="UP001595593"/>
    </source>
</evidence>
<protein>
    <submittedName>
        <fullName evidence="2">Glutathione S-transferase N-terminal domain-containing protein</fullName>
    </submittedName>
</protein>
<dbReference type="PANTHER" id="PTHR43968:SF6">
    <property type="entry name" value="GLUTATHIONE S-TRANSFERASE OMEGA"/>
    <property type="match status" value="1"/>
</dbReference>
<feature type="domain" description="GST N-terminal" evidence="1">
    <location>
        <begin position="1"/>
        <end position="81"/>
    </location>
</feature>
<evidence type="ECO:0000313" key="2">
    <source>
        <dbReference type="EMBL" id="MFC3124024.1"/>
    </source>
</evidence>
<proteinExistence type="predicted"/>
<gene>
    <name evidence="2" type="ORF">ACFOD4_03030</name>
</gene>
<dbReference type="InterPro" id="IPR036282">
    <property type="entry name" value="Glutathione-S-Trfase_C_sf"/>
</dbReference>
<dbReference type="InterPro" id="IPR036249">
    <property type="entry name" value="Thioredoxin-like_sf"/>
</dbReference>
<organism evidence="2 3">
    <name type="scientific">Teichococcus globiformis</name>
    <dbReference type="NCBI Taxonomy" id="2307229"/>
    <lineage>
        <taxon>Bacteria</taxon>
        <taxon>Pseudomonadati</taxon>
        <taxon>Pseudomonadota</taxon>
        <taxon>Alphaproteobacteria</taxon>
        <taxon>Acetobacterales</taxon>
        <taxon>Roseomonadaceae</taxon>
        <taxon>Roseomonas</taxon>
    </lineage>
</organism>
<dbReference type="PANTHER" id="PTHR43968">
    <property type="match status" value="1"/>
</dbReference>
<dbReference type="CDD" id="cd03049">
    <property type="entry name" value="GST_N_3"/>
    <property type="match status" value="1"/>
</dbReference>
<name>A0ABV7FUI7_9PROT</name>
<dbReference type="Gene3D" id="1.20.1050.10">
    <property type="match status" value="1"/>
</dbReference>
<dbReference type="InterPro" id="IPR004045">
    <property type="entry name" value="Glutathione_S-Trfase_N"/>
</dbReference>
<keyword evidence="3" id="KW-1185">Reference proteome</keyword>
<reference evidence="3" key="1">
    <citation type="journal article" date="2019" name="Int. J. Syst. Evol. Microbiol.">
        <title>The Global Catalogue of Microorganisms (GCM) 10K type strain sequencing project: providing services to taxonomists for standard genome sequencing and annotation.</title>
        <authorList>
            <consortium name="The Broad Institute Genomics Platform"/>
            <consortium name="The Broad Institute Genome Sequencing Center for Infectious Disease"/>
            <person name="Wu L."/>
            <person name="Ma J."/>
        </authorList>
    </citation>
    <scope>NUCLEOTIDE SEQUENCE [LARGE SCALE GENOMIC DNA]</scope>
    <source>
        <strain evidence="3">KCTC 52094</strain>
    </source>
</reference>